<dbReference type="InterPro" id="IPR013693">
    <property type="entry name" value="SpoIID/LytB_N"/>
</dbReference>
<evidence type="ECO:0000313" key="6">
    <source>
        <dbReference type="Proteomes" id="UP000476820"/>
    </source>
</evidence>
<keyword evidence="1" id="KW-0472">Membrane</keyword>
<organism evidence="3 6">
    <name type="scientific">Clostridium botulinum</name>
    <dbReference type="NCBI Taxonomy" id="1491"/>
    <lineage>
        <taxon>Bacteria</taxon>
        <taxon>Bacillati</taxon>
        <taxon>Bacillota</taxon>
        <taxon>Clostridia</taxon>
        <taxon>Eubacteriales</taxon>
        <taxon>Clostridiaceae</taxon>
        <taxon>Clostridium</taxon>
    </lineage>
</organism>
<dbReference type="OrthoDB" id="9794671at2"/>
<dbReference type="GO" id="GO:0030435">
    <property type="term" value="P:sporulation resulting in formation of a cellular spore"/>
    <property type="evidence" value="ECO:0007669"/>
    <property type="project" value="InterPro"/>
</dbReference>
<dbReference type="PANTHER" id="PTHR30032:SF4">
    <property type="entry name" value="AMIDASE ENHANCER"/>
    <property type="match status" value="1"/>
</dbReference>
<dbReference type="EMBL" id="SWVK01000002">
    <property type="protein sequence ID" value="NFN33978.1"/>
    <property type="molecule type" value="Genomic_DNA"/>
</dbReference>
<feature type="transmembrane region" description="Helical" evidence="1">
    <location>
        <begin position="12"/>
        <end position="32"/>
    </location>
</feature>
<feature type="domain" description="Sporulation stage II protein D amidase enhancer LytB N-terminal" evidence="2">
    <location>
        <begin position="67"/>
        <end position="173"/>
    </location>
</feature>
<comment type="caution">
    <text evidence="3">The sequence shown here is derived from an EMBL/GenBank/DDBJ whole genome shotgun (WGS) entry which is preliminary data.</text>
</comment>
<keyword evidence="1" id="KW-1133">Transmembrane helix</keyword>
<evidence type="ECO:0000313" key="5">
    <source>
        <dbReference type="Proteomes" id="UP000473681"/>
    </source>
</evidence>
<dbReference type="EMBL" id="SWOV01000067">
    <property type="protein sequence ID" value="NFF89416.1"/>
    <property type="molecule type" value="Genomic_DNA"/>
</dbReference>
<dbReference type="AlphaFoldDB" id="A0A0L9Y6Q7"/>
<dbReference type="InterPro" id="IPR051922">
    <property type="entry name" value="Bact_Sporulation_Assoc"/>
</dbReference>
<dbReference type="Proteomes" id="UP000473681">
    <property type="component" value="Unassembled WGS sequence"/>
</dbReference>
<reference evidence="5 6" key="1">
    <citation type="submission" date="2019-04" db="EMBL/GenBank/DDBJ databases">
        <title>Genome sequencing of Clostridium botulinum Groups I-IV and Clostridium butyricum.</title>
        <authorList>
            <person name="Brunt J."/>
            <person name="Van Vliet A.H.M."/>
            <person name="Stringer S.C."/>
            <person name="Carter A.T."/>
            <person name="Peck M.W."/>
        </authorList>
    </citation>
    <scope>NUCLEOTIDE SEQUENCE [LARGE SCALE GENOMIC DNA]</scope>
    <source>
        <strain evidence="3 6">1605</strain>
        <strain evidence="4 5">CB-K-33E</strain>
    </source>
</reference>
<dbReference type="NCBIfam" id="TIGR02669">
    <property type="entry name" value="SpoIID_LytB"/>
    <property type="match status" value="1"/>
</dbReference>
<dbReference type="GO" id="GO:0030288">
    <property type="term" value="C:outer membrane-bounded periplasmic space"/>
    <property type="evidence" value="ECO:0007669"/>
    <property type="project" value="TreeGrafter"/>
</dbReference>
<dbReference type="Pfam" id="PF08486">
    <property type="entry name" value="SpoIID"/>
    <property type="match status" value="1"/>
</dbReference>
<evidence type="ECO:0000313" key="4">
    <source>
        <dbReference type="EMBL" id="NFN33978.1"/>
    </source>
</evidence>
<evidence type="ECO:0000256" key="1">
    <source>
        <dbReference type="SAM" id="Phobius"/>
    </source>
</evidence>
<dbReference type="InterPro" id="IPR013486">
    <property type="entry name" value="SpoIID/LytB"/>
</dbReference>
<dbReference type="InterPro" id="IPR014225">
    <property type="entry name" value="Spore_II_D_firmicutes"/>
</dbReference>
<protein>
    <submittedName>
        <fullName evidence="3">Stage II sporulation protein D</fullName>
    </submittedName>
</protein>
<accession>A0A0L9Y6Q7</accession>
<keyword evidence="1" id="KW-0812">Transmembrane</keyword>
<evidence type="ECO:0000313" key="3">
    <source>
        <dbReference type="EMBL" id="NFF89416.1"/>
    </source>
</evidence>
<name>A0A0L9Y6Q7_CLOBO</name>
<dbReference type="NCBIfam" id="TIGR02870">
    <property type="entry name" value="spore_II_D"/>
    <property type="match status" value="1"/>
</dbReference>
<dbReference type="RefSeq" id="WP_053342519.1">
    <property type="nucleotide sequence ID" value="NZ_LFPA01000126.1"/>
</dbReference>
<proteinExistence type="predicted"/>
<dbReference type="PANTHER" id="PTHR30032">
    <property type="entry name" value="N-ACETYLMURAMOYL-L-ALANINE AMIDASE-RELATED"/>
    <property type="match status" value="1"/>
</dbReference>
<gene>
    <name evidence="3" type="primary">spoIID</name>
    <name evidence="3" type="ORF">FC774_16345</name>
    <name evidence="4" type="ORF">FDB51_02330</name>
</gene>
<evidence type="ECO:0000259" key="2">
    <source>
        <dbReference type="Pfam" id="PF08486"/>
    </source>
</evidence>
<sequence length="345" mass="39461">MRSNKLNKDIKLIILITSIILIILILSPIIFLKSEFNIFKPFNINNSVVKEKYKIELPKNKKVKLYRKDKNKIDEIDIEEYIIGVVASEMPANFDENALKAQAVAARTYYINKLNNPCKEASKSEGEICDTTHCQVYMDKSERMKKWSEKEGDKNWDKIKKAVKDTEGQVLVYDGKVLEYPQFFAISSGKTESAKDVFSNDIPYLKSTDSEGEEIAPKYKSSIEINLTDFIDKINKNYSNLNVSKNNIESIMNIISYTEGGAVKELKIGDQIIKGTEFRNLFNLNSTNFIWTIKNNIIKIDCTGYGHGVGMSQWGANAMAKDGKKYDEILTHYYDGIEIKNIIYK</sequence>
<dbReference type="Proteomes" id="UP000476820">
    <property type="component" value="Unassembled WGS sequence"/>
</dbReference>